<dbReference type="CDD" id="cd17546">
    <property type="entry name" value="REC_hyHK_CKI1_RcsC-like"/>
    <property type="match status" value="1"/>
</dbReference>
<dbReference type="Gene3D" id="3.40.50.2300">
    <property type="match status" value="2"/>
</dbReference>
<dbReference type="FunFam" id="3.30.565.10:FF:000010">
    <property type="entry name" value="Sensor histidine kinase RcsC"/>
    <property type="match status" value="1"/>
</dbReference>
<feature type="domain" description="Histidine kinase" evidence="19">
    <location>
        <begin position="296"/>
        <end position="518"/>
    </location>
</feature>
<evidence type="ECO:0000256" key="4">
    <source>
        <dbReference type="ARBA" id="ARBA00022475"/>
    </source>
</evidence>
<feature type="modified residue" description="4-aspartylphosphate" evidence="16">
    <location>
        <position position="733"/>
    </location>
</feature>
<dbReference type="PANTHER" id="PTHR45339">
    <property type="entry name" value="HYBRID SIGNAL TRANSDUCTION HISTIDINE KINASE J"/>
    <property type="match status" value="1"/>
</dbReference>
<evidence type="ECO:0000256" key="12">
    <source>
        <dbReference type="ARBA" id="ARBA00022989"/>
    </source>
</evidence>
<keyword evidence="8 18" id="KW-0812">Transmembrane</keyword>
<evidence type="ECO:0000256" key="8">
    <source>
        <dbReference type="ARBA" id="ARBA00022692"/>
    </source>
</evidence>
<evidence type="ECO:0000256" key="5">
    <source>
        <dbReference type="ARBA" id="ARBA00022519"/>
    </source>
</evidence>
<comment type="subcellular location">
    <subcellularLocation>
        <location evidence="2">Cell inner membrane</location>
        <topology evidence="2">Multi-pass membrane protein</topology>
    </subcellularLocation>
</comment>
<dbReference type="Gene3D" id="1.20.120.160">
    <property type="entry name" value="HPT domain"/>
    <property type="match status" value="1"/>
</dbReference>
<dbReference type="CDD" id="cd06225">
    <property type="entry name" value="HAMP"/>
    <property type="match status" value="1"/>
</dbReference>
<feature type="transmembrane region" description="Helical" evidence="18">
    <location>
        <begin position="12"/>
        <end position="31"/>
    </location>
</feature>
<dbReference type="SUPFAM" id="SSF47384">
    <property type="entry name" value="Homodimeric domain of signal transducing histidine kinase"/>
    <property type="match status" value="1"/>
</dbReference>
<feature type="domain" description="HPt" evidence="22">
    <location>
        <begin position="825"/>
        <end position="921"/>
    </location>
</feature>
<evidence type="ECO:0000256" key="18">
    <source>
        <dbReference type="SAM" id="Phobius"/>
    </source>
</evidence>
<name>A0A1Y0D5Y5_9GAMM</name>
<keyword evidence="4" id="KW-1003">Cell membrane</keyword>
<keyword evidence="14 18" id="KW-0472">Membrane</keyword>
<dbReference type="PANTHER" id="PTHR45339:SF1">
    <property type="entry name" value="HYBRID SIGNAL TRANSDUCTION HISTIDINE KINASE J"/>
    <property type="match status" value="1"/>
</dbReference>
<comment type="catalytic activity">
    <reaction evidence="1">
        <text>ATP + protein L-histidine = ADP + protein N-phospho-L-histidine.</text>
        <dbReference type="EC" id="2.7.13.3"/>
    </reaction>
</comment>
<evidence type="ECO:0000256" key="6">
    <source>
        <dbReference type="ARBA" id="ARBA00022553"/>
    </source>
</evidence>
<keyword evidence="10 23" id="KW-0418">Kinase</keyword>
<dbReference type="InterPro" id="IPR036641">
    <property type="entry name" value="HPT_dom_sf"/>
</dbReference>
<evidence type="ECO:0000259" key="22">
    <source>
        <dbReference type="PROSITE" id="PS50894"/>
    </source>
</evidence>
<feature type="domain" description="HAMP" evidence="21">
    <location>
        <begin position="197"/>
        <end position="249"/>
    </location>
</feature>
<dbReference type="Gene3D" id="1.10.287.130">
    <property type="match status" value="1"/>
</dbReference>
<dbReference type="CDD" id="cd18773">
    <property type="entry name" value="PDC1_HK_sensor"/>
    <property type="match status" value="1"/>
</dbReference>
<dbReference type="InterPro" id="IPR004358">
    <property type="entry name" value="Sig_transdc_His_kin-like_C"/>
</dbReference>
<feature type="domain" description="Response regulatory" evidence="20">
    <location>
        <begin position="684"/>
        <end position="801"/>
    </location>
</feature>
<dbReference type="SUPFAM" id="SSF47226">
    <property type="entry name" value="Histidine-containing phosphotransfer domain, HPT domain"/>
    <property type="match status" value="1"/>
</dbReference>
<dbReference type="RefSeq" id="WP_087036954.1">
    <property type="nucleotide sequence ID" value="NZ_CP021377.1"/>
</dbReference>
<dbReference type="PROSITE" id="PS50894">
    <property type="entry name" value="HPT"/>
    <property type="match status" value="1"/>
</dbReference>
<dbReference type="InterPro" id="IPR003594">
    <property type="entry name" value="HATPase_dom"/>
</dbReference>
<evidence type="ECO:0000313" key="24">
    <source>
        <dbReference type="Proteomes" id="UP000243937"/>
    </source>
</evidence>
<accession>A0A1Y0D5Y5</accession>
<evidence type="ECO:0000256" key="2">
    <source>
        <dbReference type="ARBA" id="ARBA00004429"/>
    </source>
</evidence>
<dbReference type="KEGG" id="opf:CBP31_10200"/>
<dbReference type="SUPFAM" id="SSF52172">
    <property type="entry name" value="CheY-like"/>
    <property type="match status" value="2"/>
</dbReference>
<evidence type="ECO:0000256" key="7">
    <source>
        <dbReference type="ARBA" id="ARBA00022679"/>
    </source>
</evidence>
<keyword evidence="9" id="KW-0547">Nucleotide-binding</keyword>
<evidence type="ECO:0000256" key="1">
    <source>
        <dbReference type="ARBA" id="ARBA00000085"/>
    </source>
</evidence>
<evidence type="ECO:0000256" key="17">
    <source>
        <dbReference type="SAM" id="Coils"/>
    </source>
</evidence>
<dbReference type="SMART" id="SM00388">
    <property type="entry name" value="HisKA"/>
    <property type="match status" value="1"/>
</dbReference>
<keyword evidence="7" id="KW-0808">Transferase</keyword>
<dbReference type="InterPro" id="IPR036890">
    <property type="entry name" value="HATPase_C_sf"/>
</dbReference>
<dbReference type="SMART" id="SM00387">
    <property type="entry name" value="HATPase_c"/>
    <property type="match status" value="1"/>
</dbReference>
<keyword evidence="6 16" id="KW-0597">Phosphoprotein</keyword>
<dbReference type="InterPro" id="IPR003660">
    <property type="entry name" value="HAMP_dom"/>
</dbReference>
<dbReference type="SUPFAM" id="SSF55874">
    <property type="entry name" value="ATPase domain of HSP90 chaperone/DNA topoisomerase II/histidine kinase"/>
    <property type="match status" value="1"/>
</dbReference>
<keyword evidence="12 18" id="KW-1133">Transmembrane helix</keyword>
<dbReference type="PROSITE" id="PS50109">
    <property type="entry name" value="HIS_KIN"/>
    <property type="match status" value="1"/>
</dbReference>
<dbReference type="InterPro" id="IPR011006">
    <property type="entry name" value="CheY-like_superfamily"/>
</dbReference>
<dbReference type="Pfam" id="PF09984">
    <property type="entry name" value="sCache_4"/>
    <property type="match status" value="1"/>
</dbReference>
<dbReference type="SMART" id="SM00448">
    <property type="entry name" value="REC"/>
    <property type="match status" value="1"/>
</dbReference>
<dbReference type="Proteomes" id="UP000243937">
    <property type="component" value="Chromosome"/>
</dbReference>
<dbReference type="Gene3D" id="6.10.340.10">
    <property type="match status" value="1"/>
</dbReference>
<evidence type="ECO:0000259" key="21">
    <source>
        <dbReference type="PROSITE" id="PS50885"/>
    </source>
</evidence>
<dbReference type="InterPro" id="IPR036097">
    <property type="entry name" value="HisK_dim/P_sf"/>
</dbReference>
<evidence type="ECO:0000256" key="3">
    <source>
        <dbReference type="ARBA" id="ARBA00012438"/>
    </source>
</evidence>
<keyword evidence="24" id="KW-1185">Reference proteome</keyword>
<feature type="transmembrane region" description="Helical" evidence="18">
    <location>
        <begin position="175"/>
        <end position="196"/>
    </location>
</feature>
<gene>
    <name evidence="23" type="ORF">CBP31_10200</name>
</gene>
<keyword evidence="17" id="KW-0175">Coiled coil</keyword>
<keyword evidence="5" id="KW-0997">Cell inner membrane</keyword>
<dbReference type="InterPro" id="IPR001789">
    <property type="entry name" value="Sig_transdc_resp-reg_receiver"/>
</dbReference>
<organism evidence="23 24">
    <name type="scientific">Oceanisphaera profunda</name>
    <dbReference type="NCBI Taxonomy" id="1416627"/>
    <lineage>
        <taxon>Bacteria</taxon>
        <taxon>Pseudomonadati</taxon>
        <taxon>Pseudomonadota</taxon>
        <taxon>Gammaproteobacteria</taxon>
        <taxon>Aeromonadales</taxon>
        <taxon>Aeromonadaceae</taxon>
        <taxon>Oceanisphaera</taxon>
    </lineage>
</organism>
<dbReference type="Pfam" id="PF01627">
    <property type="entry name" value="Hpt"/>
    <property type="match status" value="1"/>
</dbReference>
<dbReference type="Gene3D" id="3.30.565.10">
    <property type="entry name" value="Histidine kinase-like ATPase, C-terminal domain"/>
    <property type="match status" value="1"/>
</dbReference>
<evidence type="ECO:0000256" key="16">
    <source>
        <dbReference type="PROSITE-ProRule" id="PRU00169"/>
    </source>
</evidence>
<dbReference type="GO" id="GO:0005886">
    <property type="term" value="C:plasma membrane"/>
    <property type="evidence" value="ECO:0007669"/>
    <property type="project" value="UniProtKB-SubCell"/>
</dbReference>
<proteinExistence type="predicted"/>
<dbReference type="SMART" id="SM00304">
    <property type="entry name" value="HAMP"/>
    <property type="match status" value="1"/>
</dbReference>
<feature type="modified residue" description="Phosphohistidine" evidence="15">
    <location>
        <position position="865"/>
    </location>
</feature>
<sequence>MTKYGLRARILAYTIIPTLLIGIFLAGYFSVSRYQQLEESLIRQGVNVIEPMALASELALTSRNRESLNRLLSNIHRNNSPLVKAIALFDEQGHLLVTSNYHRDFTQLRLAQDEPIPYATEVESGEGGIILRTPVLSDNIQTDSAWEDVSTIPIGYIAMQLTNDSAMLVHYKDTFFASLIVLLGVLVSMLFGLRLIKGVSKPVTDMITAIYKIREGRLDTRVHGEFTGEMDMLKSGINAMAKSLSEYHDEMQQNVDQATSDLRETLEQIEIQNIELDMAKKRAQEAARVKTEFLANMSHELRTPLNGVIGFARQLQKTRLTANQLDYLTTIEKSAQNLLSIINDILDFSKLEAGKLKMEQLPFSLRDALQEVMTLLAPSAHDKGLELSLRVDAAVQDSLMGDSLRMQQVLTNLVGNAIKFTEQGNVDVRVDACPARQPDRAALRIHVQDTGIGISDVQRRQLFQAFNQADSSISRRYGGTGLGLVITQKLVHQMAGNIELHSELGAGSVFSFTLELNRATLPLAEPLPLARLSRKTVLYIEEDNFSRRATNALLREWGVQLLHEHSENTHLDCVLLGFGPNALPSQMEQSIEQHKAQGRKVVVLLSSTDPVLADALVRHGAHLCLTKPVNYQRLAQALLNQKPSRPKQISYQQADLEQDIEGQTEPATLLQIPLLPASQKQQMRVLAVDDNPANLKLISALLREQVSQVDTCSNGQEALNLATVNHYDVIFMDIQMPLLDGIQATQEIRAGQGPNATTPIVAVTAHAIAGERERLILQGIDDYLAKPLDENMLAQLIQRFAQPTAHHKEHSQINWQLALKQAGNKPELAKDMLRLLLESFDEFDPLLNAALSGELGEQQLYTSLHKLHGGTAYCGVPELQSLVAELEHALLAKQPLSELEPELLELEERLSQVRDEAKAYL</sequence>
<evidence type="ECO:0000256" key="11">
    <source>
        <dbReference type="ARBA" id="ARBA00022840"/>
    </source>
</evidence>
<evidence type="ECO:0000256" key="10">
    <source>
        <dbReference type="ARBA" id="ARBA00022777"/>
    </source>
</evidence>
<dbReference type="PROSITE" id="PS50885">
    <property type="entry name" value="HAMP"/>
    <property type="match status" value="1"/>
</dbReference>
<dbReference type="FunFam" id="1.10.287.130:FF:000003">
    <property type="entry name" value="Histidine kinase"/>
    <property type="match status" value="1"/>
</dbReference>
<dbReference type="GO" id="GO:0000155">
    <property type="term" value="F:phosphorelay sensor kinase activity"/>
    <property type="evidence" value="ECO:0007669"/>
    <property type="project" value="InterPro"/>
</dbReference>
<dbReference type="Pfam" id="PF02518">
    <property type="entry name" value="HATPase_c"/>
    <property type="match status" value="1"/>
</dbReference>
<dbReference type="EC" id="2.7.13.3" evidence="3"/>
<protein>
    <recommendedName>
        <fullName evidence="3">histidine kinase</fullName>
        <ecNumber evidence="3">2.7.13.3</ecNumber>
    </recommendedName>
</protein>
<dbReference type="AlphaFoldDB" id="A0A1Y0D5Y5"/>
<keyword evidence="13" id="KW-0902">Two-component regulatory system</keyword>
<dbReference type="CDD" id="cd00082">
    <property type="entry name" value="HisKA"/>
    <property type="match status" value="1"/>
</dbReference>
<dbReference type="EMBL" id="CP021377">
    <property type="protein sequence ID" value="ART82949.1"/>
    <property type="molecule type" value="Genomic_DNA"/>
</dbReference>
<dbReference type="CDD" id="cd16922">
    <property type="entry name" value="HATPase_EvgS-ArcB-TorS-like"/>
    <property type="match status" value="1"/>
</dbReference>
<evidence type="ECO:0000256" key="9">
    <source>
        <dbReference type="ARBA" id="ARBA00022741"/>
    </source>
</evidence>
<evidence type="ECO:0000259" key="19">
    <source>
        <dbReference type="PROSITE" id="PS50109"/>
    </source>
</evidence>
<reference evidence="23 24" key="1">
    <citation type="journal article" date="2014" name="Int. J. Syst. Evol. Microbiol.">
        <title>Oceanisphaera profunda sp. nov., a marine bacterium isolated from deep-sea sediment, and emended description of the genus Oceanisphaera.</title>
        <authorList>
            <person name="Xu Z."/>
            <person name="Zhang X.Y."/>
            <person name="Su H.N."/>
            <person name="Yu Z.C."/>
            <person name="Liu C."/>
            <person name="Li H."/>
            <person name="Chen X.L."/>
            <person name="Song X.Y."/>
            <person name="Xie B.B."/>
            <person name="Qin Q.L."/>
            <person name="Zhou B.C."/>
            <person name="Shi M."/>
            <person name="Huang Y."/>
            <person name="Zhang Y.Z."/>
        </authorList>
    </citation>
    <scope>NUCLEOTIDE SEQUENCE [LARGE SCALE GENOMIC DNA]</scope>
    <source>
        <strain evidence="23 24">SM1222</strain>
    </source>
</reference>
<dbReference type="OrthoDB" id="9810730at2"/>
<keyword evidence="11" id="KW-0067">ATP-binding</keyword>
<dbReference type="InterPro" id="IPR008207">
    <property type="entry name" value="Sig_transdc_His_kin_Hpt_dom"/>
</dbReference>
<dbReference type="PROSITE" id="PS50110">
    <property type="entry name" value="RESPONSE_REGULATORY"/>
    <property type="match status" value="1"/>
</dbReference>
<dbReference type="InterPro" id="IPR019247">
    <property type="entry name" value="Histidine_kinase_BarA_N"/>
</dbReference>
<evidence type="ECO:0000256" key="15">
    <source>
        <dbReference type="PROSITE-ProRule" id="PRU00110"/>
    </source>
</evidence>
<dbReference type="Pfam" id="PF00672">
    <property type="entry name" value="HAMP"/>
    <property type="match status" value="1"/>
</dbReference>
<evidence type="ECO:0000259" key="20">
    <source>
        <dbReference type="PROSITE" id="PS50110"/>
    </source>
</evidence>
<dbReference type="NCBIfam" id="NF008318">
    <property type="entry name" value="PRK11107.1"/>
    <property type="match status" value="1"/>
</dbReference>
<dbReference type="Pfam" id="PF00072">
    <property type="entry name" value="Response_reg"/>
    <property type="match status" value="1"/>
</dbReference>
<feature type="coiled-coil region" evidence="17">
    <location>
        <begin position="248"/>
        <end position="286"/>
    </location>
</feature>
<dbReference type="InterPro" id="IPR005467">
    <property type="entry name" value="His_kinase_dom"/>
</dbReference>
<dbReference type="GO" id="GO:0005524">
    <property type="term" value="F:ATP binding"/>
    <property type="evidence" value="ECO:0007669"/>
    <property type="project" value="UniProtKB-KW"/>
</dbReference>
<dbReference type="InterPro" id="IPR003661">
    <property type="entry name" value="HisK_dim/P_dom"/>
</dbReference>
<evidence type="ECO:0000256" key="13">
    <source>
        <dbReference type="ARBA" id="ARBA00023012"/>
    </source>
</evidence>
<dbReference type="Pfam" id="PF00512">
    <property type="entry name" value="HisKA"/>
    <property type="match status" value="1"/>
</dbReference>
<dbReference type="PRINTS" id="PR00344">
    <property type="entry name" value="BCTRLSENSOR"/>
</dbReference>
<evidence type="ECO:0000256" key="14">
    <source>
        <dbReference type="ARBA" id="ARBA00023136"/>
    </source>
</evidence>
<evidence type="ECO:0000313" key="23">
    <source>
        <dbReference type="EMBL" id="ART82949.1"/>
    </source>
</evidence>
<dbReference type="SUPFAM" id="SSF158472">
    <property type="entry name" value="HAMP domain-like"/>
    <property type="match status" value="1"/>
</dbReference>